<name>A0AAE1A189_9GAST</name>
<evidence type="ECO:0000256" key="1">
    <source>
        <dbReference type="SAM" id="MobiDB-lite"/>
    </source>
</evidence>
<evidence type="ECO:0000313" key="2">
    <source>
        <dbReference type="EMBL" id="KAK3779438.1"/>
    </source>
</evidence>
<dbReference type="EMBL" id="JAWDGP010002830">
    <property type="protein sequence ID" value="KAK3779438.1"/>
    <property type="molecule type" value="Genomic_DNA"/>
</dbReference>
<dbReference type="Proteomes" id="UP001283361">
    <property type="component" value="Unassembled WGS sequence"/>
</dbReference>
<protein>
    <submittedName>
        <fullName evidence="2">Uncharacterized protein</fullName>
    </submittedName>
</protein>
<organism evidence="2 3">
    <name type="scientific">Elysia crispata</name>
    <name type="common">lettuce slug</name>
    <dbReference type="NCBI Taxonomy" id="231223"/>
    <lineage>
        <taxon>Eukaryota</taxon>
        <taxon>Metazoa</taxon>
        <taxon>Spiralia</taxon>
        <taxon>Lophotrochozoa</taxon>
        <taxon>Mollusca</taxon>
        <taxon>Gastropoda</taxon>
        <taxon>Heterobranchia</taxon>
        <taxon>Euthyneura</taxon>
        <taxon>Panpulmonata</taxon>
        <taxon>Sacoglossa</taxon>
        <taxon>Placobranchoidea</taxon>
        <taxon>Plakobranchidae</taxon>
        <taxon>Elysia</taxon>
    </lineage>
</organism>
<gene>
    <name evidence="2" type="ORF">RRG08_055610</name>
</gene>
<evidence type="ECO:0000313" key="3">
    <source>
        <dbReference type="Proteomes" id="UP001283361"/>
    </source>
</evidence>
<dbReference type="AlphaFoldDB" id="A0AAE1A189"/>
<sequence>MHVDQSKRYEGYWRRGVSGQPPNSCAKRSLFFTVNRSVLSPGALLDTSSSSDYDIVIRHPTEIAERRDRGLPKISRDNTKEYGWAEWNLVPSDDRVNGKALGNYVTNVLMPIEE</sequence>
<feature type="compositionally biased region" description="Basic and acidic residues" evidence="1">
    <location>
        <begin position="1"/>
        <end position="13"/>
    </location>
</feature>
<reference evidence="2" key="1">
    <citation type="journal article" date="2023" name="G3 (Bethesda)">
        <title>A reference genome for the long-term kleptoplast-retaining sea slug Elysia crispata morphotype clarki.</title>
        <authorList>
            <person name="Eastman K.E."/>
            <person name="Pendleton A.L."/>
            <person name="Shaikh M.A."/>
            <person name="Suttiyut T."/>
            <person name="Ogas R."/>
            <person name="Tomko P."/>
            <person name="Gavelis G."/>
            <person name="Widhalm J.R."/>
            <person name="Wisecaver J.H."/>
        </authorList>
    </citation>
    <scope>NUCLEOTIDE SEQUENCE</scope>
    <source>
        <strain evidence="2">ECLA1</strain>
    </source>
</reference>
<keyword evidence="3" id="KW-1185">Reference proteome</keyword>
<comment type="caution">
    <text evidence="2">The sequence shown here is derived from an EMBL/GenBank/DDBJ whole genome shotgun (WGS) entry which is preliminary data.</text>
</comment>
<proteinExistence type="predicted"/>
<feature type="region of interest" description="Disordered" evidence="1">
    <location>
        <begin position="1"/>
        <end position="22"/>
    </location>
</feature>
<accession>A0AAE1A189</accession>